<reference evidence="5 6" key="3">
    <citation type="journal article" date="2008" name="FEMS Microbiol. Ecol.">
        <title>Identification and characterization of genes underlying chitinolysis in Collimonas fungivorans Ter331.</title>
        <authorList>
            <person name="Fritsche K."/>
            <person name="de Boer W."/>
            <person name="Gerards S."/>
            <person name="van den Berg M."/>
            <person name="van Veen J.A."/>
            <person name="Leveau J.H."/>
        </authorList>
    </citation>
    <scope>NUCLEOTIDE SEQUENCE [LARGE SCALE GENOMIC DNA]</scope>
    <source>
        <strain evidence="5 6">Ter331</strain>
    </source>
</reference>
<dbReference type="EMBL" id="CP002745">
    <property type="protein sequence ID" value="AEK60415.1"/>
    <property type="molecule type" value="Genomic_DNA"/>
</dbReference>
<dbReference type="SUPFAM" id="SSF51215">
    <property type="entry name" value="Regulatory protein AraC"/>
    <property type="match status" value="1"/>
</dbReference>
<dbReference type="AlphaFoldDB" id="G0A8A3"/>
<dbReference type="InterPro" id="IPR050204">
    <property type="entry name" value="AraC_XylS_family_regulators"/>
</dbReference>
<dbReference type="GO" id="GO:0043565">
    <property type="term" value="F:sequence-specific DNA binding"/>
    <property type="evidence" value="ECO:0007669"/>
    <property type="project" value="InterPro"/>
</dbReference>
<gene>
    <name evidence="5" type="ordered locus">CFU_0579</name>
</gene>
<evidence type="ECO:0000256" key="2">
    <source>
        <dbReference type="ARBA" id="ARBA00023125"/>
    </source>
</evidence>
<name>G0A8A3_COLFT</name>
<accession>G0A8A3</accession>
<dbReference type="Pfam" id="PF02311">
    <property type="entry name" value="AraC_binding"/>
    <property type="match status" value="1"/>
</dbReference>
<dbReference type="GO" id="GO:0003700">
    <property type="term" value="F:DNA-binding transcription factor activity"/>
    <property type="evidence" value="ECO:0007669"/>
    <property type="project" value="InterPro"/>
</dbReference>
<organism evidence="5 6">
    <name type="scientific">Collimonas fungivorans (strain Ter331)</name>
    <dbReference type="NCBI Taxonomy" id="1005048"/>
    <lineage>
        <taxon>Bacteria</taxon>
        <taxon>Pseudomonadati</taxon>
        <taxon>Pseudomonadota</taxon>
        <taxon>Betaproteobacteria</taxon>
        <taxon>Burkholderiales</taxon>
        <taxon>Oxalobacteraceae</taxon>
        <taxon>Collimonas</taxon>
    </lineage>
</organism>
<keyword evidence="1" id="KW-0805">Transcription regulation</keyword>
<dbReference type="KEGG" id="cfu:CFU_0579"/>
<evidence type="ECO:0000313" key="5">
    <source>
        <dbReference type="EMBL" id="AEK60415.1"/>
    </source>
</evidence>
<protein>
    <submittedName>
        <fullName evidence="5">AraC-family transcriptional regulator</fullName>
    </submittedName>
</protein>
<dbReference type="PANTHER" id="PTHR46796">
    <property type="entry name" value="HTH-TYPE TRANSCRIPTIONAL ACTIVATOR RHAS-RELATED"/>
    <property type="match status" value="1"/>
</dbReference>
<evidence type="ECO:0000256" key="3">
    <source>
        <dbReference type="ARBA" id="ARBA00023163"/>
    </source>
</evidence>
<dbReference type="Pfam" id="PF12833">
    <property type="entry name" value="HTH_18"/>
    <property type="match status" value="1"/>
</dbReference>
<keyword evidence="2" id="KW-0238">DNA-binding</keyword>
<reference evidence="5 6" key="1">
    <citation type="journal article" date="2004" name="Environ. Microbiol.">
        <title>Phylogeny-function analysis of (meta)genomic libraries: screening for expression of ribosomal RNA genes by large-insert library fluorescent in situ hybridization (LIL-FISH).</title>
        <authorList>
            <person name="Leveau J.H."/>
            <person name="Gerards S."/>
            <person name="de Boer W."/>
            <person name="van Veen J.A."/>
        </authorList>
    </citation>
    <scope>NUCLEOTIDE SEQUENCE [LARGE SCALE GENOMIC DNA]</scope>
    <source>
        <strain evidence="5 6">Ter331</strain>
    </source>
</reference>
<dbReference type="InterPro" id="IPR009057">
    <property type="entry name" value="Homeodomain-like_sf"/>
</dbReference>
<feature type="domain" description="HTH araC/xylS-type" evidence="4">
    <location>
        <begin position="196"/>
        <end position="293"/>
    </location>
</feature>
<dbReference type="Gene3D" id="1.10.10.60">
    <property type="entry name" value="Homeodomain-like"/>
    <property type="match status" value="1"/>
</dbReference>
<dbReference type="SUPFAM" id="SSF46689">
    <property type="entry name" value="Homeodomain-like"/>
    <property type="match status" value="2"/>
</dbReference>
<keyword evidence="3" id="KW-0804">Transcription</keyword>
<dbReference type="PANTHER" id="PTHR46796:SF2">
    <property type="entry name" value="TRANSCRIPTIONAL REGULATORY PROTEIN"/>
    <property type="match status" value="1"/>
</dbReference>
<proteinExistence type="predicted"/>
<reference evidence="6" key="6">
    <citation type="submission" date="2011-05" db="EMBL/GenBank/DDBJ databases">
        <title>Complete sequence of Collimonas fungivorans Ter331.</title>
        <authorList>
            <person name="Leveau J.H."/>
        </authorList>
    </citation>
    <scope>NUCLEOTIDE SEQUENCE [LARGE SCALE GENOMIC DNA]</scope>
    <source>
        <strain evidence="6">Ter331</strain>
    </source>
</reference>
<evidence type="ECO:0000259" key="4">
    <source>
        <dbReference type="PROSITE" id="PS01124"/>
    </source>
</evidence>
<dbReference type="HOGENOM" id="CLU_000445_88_16_4"/>
<reference evidence="5 6" key="2">
    <citation type="journal article" date="2006" name="J. Microbiol. Methods">
        <title>Genomic flank-sequencing of plasposon insertion sites for rapid identification of functional genes.</title>
        <authorList>
            <person name="Leveau J.H."/>
            <person name="Gerards S."/>
            <person name="Fritsche K."/>
            <person name="Zondag G."/>
            <person name="van Veen J.A."/>
        </authorList>
    </citation>
    <scope>NUCLEOTIDE SEQUENCE [LARGE SCALE GENOMIC DNA]</scope>
    <source>
        <strain evidence="5 6">Ter331</strain>
    </source>
</reference>
<dbReference type="SMART" id="SM00342">
    <property type="entry name" value="HTH_ARAC"/>
    <property type="match status" value="1"/>
</dbReference>
<reference evidence="5 6" key="5">
    <citation type="journal article" date="2011" name="ISME J.">
        <title>Dual transcriptional profiling of a bacterial/fungal confrontation: Collimonas fungivorans versus Aspergillus niger.</title>
        <authorList>
            <person name="Mela F."/>
            <person name="Fritsche K."/>
            <person name="de Boer W."/>
            <person name="van Veen J.A."/>
            <person name="de Graaff L.H."/>
            <person name="van den Berg M."/>
            <person name="Leveau J.H."/>
        </authorList>
    </citation>
    <scope>NUCLEOTIDE SEQUENCE [LARGE SCALE GENOMIC DNA]</scope>
    <source>
        <strain evidence="5 6">Ter331</strain>
    </source>
</reference>
<dbReference type="PROSITE" id="PS01124">
    <property type="entry name" value="HTH_ARAC_FAMILY_2"/>
    <property type="match status" value="1"/>
</dbReference>
<dbReference type="InterPro" id="IPR003313">
    <property type="entry name" value="AraC-bd"/>
</dbReference>
<evidence type="ECO:0000256" key="1">
    <source>
        <dbReference type="ARBA" id="ARBA00023015"/>
    </source>
</evidence>
<dbReference type="eggNOG" id="COG2207">
    <property type="taxonomic scope" value="Bacteria"/>
</dbReference>
<evidence type="ECO:0000313" key="6">
    <source>
        <dbReference type="Proteomes" id="UP000008392"/>
    </source>
</evidence>
<dbReference type="STRING" id="1005048.CFU_0579"/>
<dbReference type="Proteomes" id="UP000008392">
    <property type="component" value="Chromosome"/>
</dbReference>
<sequence>MGPCCRCGATWPAWPEPGSETSVFHHPSEFVTFKTSPHLPGVELYSARLVDHEFAPHVHEAYSLGAIETGVERFRHKGSQHVAPAGTLVLLNPDELHDGHAEIAAGWTYQMLFIEPQLLRELTGSEAYFTAATAHDPQLADSFQLLFKRMWQAPDDLAFISHFTVLIDAVTQRYGKNLRPVSLPRPGQPQRMLAMRRVLDCIEANLDQTLHIDTLAAEAGMSMFHFVRAFSAAFHATPHQYLQARRATRAKTLLSQRSTPTDAAAAVGLADQSHLTRWFKRAYGVTPAQYQQQIGTRPLS</sequence>
<dbReference type="InterPro" id="IPR018060">
    <property type="entry name" value="HTH_AraC"/>
</dbReference>
<reference evidence="5 6" key="4">
    <citation type="journal article" date="2010" name="Environ. Microbiol.">
        <title>The bacterial genus Collimonas: mycophagy, weathering and other adaptive solutions to life in oligotrophic soil environments.</title>
        <authorList>
            <person name="Leveau J.H."/>
            <person name="Uroz S."/>
            <person name="de Boer W."/>
        </authorList>
    </citation>
    <scope>NUCLEOTIDE SEQUENCE [LARGE SCALE GENOMIC DNA]</scope>
    <source>
        <strain evidence="5 6">Ter331</strain>
    </source>
</reference>
<keyword evidence="6" id="KW-1185">Reference proteome</keyword>
<dbReference type="InterPro" id="IPR037923">
    <property type="entry name" value="HTH-like"/>
</dbReference>